<name>A0A518C8N8_9BACT</name>
<gene>
    <name evidence="2" type="ORF">Pan97_26320</name>
</gene>
<keyword evidence="3" id="KW-1185">Reference proteome</keyword>
<accession>A0A518C8N8</accession>
<keyword evidence="1" id="KW-1133">Transmembrane helix</keyword>
<dbReference type="AlphaFoldDB" id="A0A518C8N8"/>
<dbReference type="Proteomes" id="UP000318626">
    <property type="component" value="Chromosome"/>
</dbReference>
<feature type="transmembrane region" description="Helical" evidence="1">
    <location>
        <begin position="169"/>
        <end position="191"/>
    </location>
</feature>
<sequence length="232" mass="25164">MKLLARLFLHGGWLPRDLNWWIGVLFAIGAVLFCGASILCLLDVATASASVIYFLGSIPFTIAAYLQLHQAANAAPLPSAPKAVSTQHSYFGWRPHDVGWLSCATQFVGTVLFNFNTLDAMIPSLSWFGQDLLVWTPNFIGSILFLISGYLAFIEVGHAYWAWAPKDLSWWITFINLLGCAGFMISAVLAITLPGQPDPVRTTVSVAFTLQGAISFLLGALLMLPEASQAVA</sequence>
<reference evidence="3" key="1">
    <citation type="submission" date="2019-02" db="EMBL/GenBank/DDBJ databases">
        <title>Deep-cultivation of Planctomycetes and their phenomic and genomic characterization uncovers novel biology.</title>
        <authorList>
            <person name="Wiegand S."/>
            <person name="Jogler M."/>
            <person name="Boedeker C."/>
            <person name="Pinto D."/>
            <person name="Vollmers J."/>
            <person name="Rivas-Marin E."/>
            <person name="Kohn T."/>
            <person name="Peeters S.H."/>
            <person name="Heuer A."/>
            <person name="Rast P."/>
            <person name="Oberbeckmann S."/>
            <person name="Bunk B."/>
            <person name="Jeske O."/>
            <person name="Meyerdierks A."/>
            <person name="Storesund J.E."/>
            <person name="Kallscheuer N."/>
            <person name="Luecker S."/>
            <person name="Lage O.M."/>
            <person name="Pohl T."/>
            <person name="Merkel B.J."/>
            <person name="Hornburger P."/>
            <person name="Mueller R.-W."/>
            <person name="Bruemmer F."/>
            <person name="Labrenz M."/>
            <person name="Spormann A.M."/>
            <person name="Op den Camp H."/>
            <person name="Overmann J."/>
            <person name="Amann R."/>
            <person name="Jetten M.S.M."/>
            <person name="Mascher T."/>
            <person name="Medema M.H."/>
            <person name="Devos D.P."/>
            <person name="Kaster A.-K."/>
            <person name="Ovreas L."/>
            <person name="Rohde M."/>
            <person name="Galperin M.Y."/>
            <person name="Jogler C."/>
        </authorList>
    </citation>
    <scope>NUCLEOTIDE SEQUENCE [LARGE SCALE GENOMIC DNA]</scope>
    <source>
        <strain evidence="3">Pan97</strain>
    </source>
</reference>
<organism evidence="2 3">
    <name type="scientific">Bremerella volcania</name>
    <dbReference type="NCBI Taxonomy" id="2527984"/>
    <lineage>
        <taxon>Bacteria</taxon>
        <taxon>Pseudomonadati</taxon>
        <taxon>Planctomycetota</taxon>
        <taxon>Planctomycetia</taxon>
        <taxon>Pirellulales</taxon>
        <taxon>Pirellulaceae</taxon>
        <taxon>Bremerella</taxon>
    </lineage>
</organism>
<feature type="transmembrane region" description="Helical" evidence="1">
    <location>
        <begin position="98"/>
        <end position="118"/>
    </location>
</feature>
<keyword evidence="1" id="KW-0472">Membrane</keyword>
<keyword evidence="1" id="KW-0812">Transmembrane</keyword>
<dbReference type="EMBL" id="CP036289">
    <property type="protein sequence ID" value="QDU75598.1"/>
    <property type="molecule type" value="Genomic_DNA"/>
</dbReference>
<evidence type="ECO:0000313" key="2">
    <source>
        <dbReference type="EMBL" id="QDU75598.1"/>
    </source>
</evidence>
<evidence type="ECO:0000313" key="3">
    <source>
        <dbReference type="Proteomes" id="UP000318626"/>
    </source>
</evidence>
<evidence type="ECO:0000256" key="1">
    <source>
        <dbReference type="SAM" id="Phobius"/>
    </source>
</evidence>
<feature type="transmembrane region" description="Helical" evidence="1">
    <location>
        <begin position="139"/>
        <end position="163"/>
    </location>
</feature>
<dbReference type="KEGG" id="bvo:Pan97_26320"/>
<protein>
    <recommendedName>
        <fullName evidence="4">YrhK domain-containing protein</fullName>
    </recommendedName>
</protein>
<feature type="transmembrane region" description="Helical" evidence="1">
    <location>
        <begin position="49"/>
        <end position="68"/>
    </location>
</feature>
<feature type="transmembrane region" description="Helical" evidence="1">
    <location>
        <begin position="203"/>
        <end position="224"/>
    </location>
</feature>
<evidence type="ECO:0008006" key="4">
    <source>
        <dbReference type="Google" id="ProtNLM"/>
    </source>
</evidence>
<proteinExistence type="predicted"/>
<feature type="transmembrane region" description="Helical" evidence="1">
    <location>
        <begin position="20"/>
        <end position="42"/>
    </location>
</feature>